<gene>
    <name evidence="9" type="ORF">B0J11DRAFT_612490</name>
</gene>
<evidence type="ECO:0000256" key="7">
    <source>
        <dbReference type="SAM" id="Phobius"/>
    </source>
</evidence>
<name>A0A9P9IRD7_9PLEO</name>
<dbReference type="InterPro" id="IPR049326">
    <property type="entry name" value="Rhodopsin_dom_fungi"/>
</dbReference>
<feature type="transmembrane region" description="Helical" evidence="7">
    <location>
        <begin position="42"/>
        <end position="63"/>
    </location>
</feature>
<comment type="subcellular location">
    <subcellularLocation>
        <location evidence="1">Membrane</location>
        <topology evidence="1">Multi-pass membrane protein</topology>
    </subcellularLocation>
</comment>
<feature type="transmembrane region" description="Helical" evidence="7">
    <location>
        <begin position="90"/>
        <end position="111"/>
    </location>
</feature>
<dbReference type="EMBL" id="JAGMWT010000003">
    <property type="protein sequence ID" value="KAH7132378.1"/>
    <property type="molecule type" value="Genomic_DNA"/>
</dbReference>
<dbReference type="Proteomes" id="UP000700596">
    <property type="component" value="Unassembled WGS sequence"/>
</dbReference>
<organism evidence="9 10">
    <name type="scientific">Dendryphion nanum</name>
    <dbReference type="NCBI Taxonomy" id="256645"/>
    <lineage>
        <taxon>Eukaryota</taxon>
        <taxon>Fungi</taxon>
        <taxon>Dikarya</taxon>
        <taxon>Ascomycota</taxon>
        <taxon>Pezizomycotina</taxon>
        <taxon>Dothideomycetes</taxon>
        <taxon>Pleosporomycetidae</taxon>
        <taxon>Pleosporales</taxon>
        <taxon>Torulaceae</taxon>
        <taxon>Dendryphion</taxon>
    </lineage>
</organism>
<evidence type="ECO:0000313" key="9">
    <source>
        <dbReference type="EMBL" id="KAH7132378.1"/>
    </source>
</evidence>
<comment type="similarity">
    <text evidence="5">Belongs to the SAT4 family.</text>
</comment>
<feature type="transmembrane region" description="Helical" evidence="7">
    <location>
        <begin position="249"/>
        <end position="275"/>
    </location>
</feature>
<feature type="transmembrane region" description="Helical" evidence="7">
    <location>
        <begin position="123"/>
        <end position="148"/>
    </location>
</feature>
<evidence type="ECO:0000256" key="3">
    <source>
        <dbReference type="ARBA" id="ARBA00022989"/>
    </source>
</evidence>
<dbReference type="OrthoDB" id="5283415at2759"/>
<evidence type="ECO:0000256" key="6">
    <source>
        <dbReference type="SAM" id="MobiDB-lite"/>
    </source>
</evidence>
<sequence>MAPRTLQPSAIALAAVPTIISTLIVIIRVWKKIYDRRFAIEDGLLVAAQILSVVLMAILWYKIRISWYGYHYWDIPPGAINTPLNMKLSYAASILFNPILGLIKASFLITLIKLRSPNPRINFALWAIFAINAGFTLVTPFTTTFICTPINKAWDPSVLGKCLDSERGAYSTIGLTVLTDLMIVAMPTWILYKLQIPLKRKIMVICFLSFGLAVTAIGVYRLWVFWYFHNGFMKNKDALYSIRQGLSSLEVSLAAIGACGPTIKWILGLFIPFFADEDTRIAKSKRSDPSNSNKITRKRHENGDSVLNTNASGGGDEDIIELRRPDQAYKVPAWTKTSYRMRIRGATSPDDANADARSDEQRFAITKTTGWGVDSKNTHNSGRTHNEYEEGQIRPRDVV</sequence>
<feature type="transmembrane region" description="Helical" evidence="7">
    <location>
        <begin position="168"/>
        <end position="192"/>
    </location>
</feature>
<evidence type="ECO:0000259" key="8">
    <source>
        <dbReference type="Pfam" id="PF20684"/>
    </source>
</evidence>
<feature type="region of interest" description="Disordered" evidence="6">
    <location>
        <begin position="284"/>
        <end position="312"/>
    </location>
</feature>
<feature type="transmembrane region" description="Helical" evidence="7">
    <location>
        <begin position="6"/>
        <end position="30"/>
    </location>
</feature>
<evidence type="ECO:0000313" key="10">
    <source>
        <dbReference type="Proteomes" id="UP000700596"/>
    </source>
</evidence>
<protein>
    <recommendedName>
        <fullName evidence="8">Rhodopsin domain-containing protein</fullName>
    </recommendedName>
</protein>
<comment type="caution">
    <text evidence="9">The sequence shown here is derived from an EMBL/GenBank/DDBJ whole genome shotgun (WGS) entry which is preliminary data.</text>
</comment>
<dbReference type="GO" id="GO:0016020">
    <property type="term" value="C:membrane"/>
    <property type="evidence" value="ECO:0007669"/>
    <property type="project" value="UniProtKB-SubCell"/>
</dbReference>
<dbReference type="PANTHER" id="PTHR33048">
    <property type="entry name" value="PTH11-LIKE INTEGRAL MEMBRANE PROTEIN (AFU_ORTHOLOGUE AFUA_5G11245)"/>
    <property type="match status" value="1"/>
</dbReference>
<dbReference type="AlphaFoldDB" id="A0A9P9IRD7"/>
<keyword evidence="2 7" id="KW-0812">Transmembrane</keyword>
<evidence type="ECO:0000256" key="2">
    <source>
        <dbReference type="ARBA" id="ARBA00022692"/>
    </source>
</evidence>
<dbReference type="PANTHER" id="PTHR33048:SF160">
    <property type="entry name" value="SAT4 FAMILY MEMBRANE PROTEIN"/>
    <property type="match status" value="1"/>
</dbReference>
<keyword evidence="3 7" id="KW-1133">Transmembrane helix</keyword>
<proteinExistence type="inferred from homology"/>
<evidence type="ECO:0000256" key="5">
    <source>
        <dbReference type="ARBA" id="ARBA00038359"/>
    </source>
</evidence>
<feature type="region of interest" description="Disordered" evidence="6">
    <location>
        <begin position="345"/>
        <end position="399"/>
    </location>
</feature>
<feature type="compositionally biased region" description="Basic and acidic residues" evidence="6">
    <location>
        <begin position="384"/>
        <end position="399"/>
    </location>
</feature>
<accession>A0A9P9IRD7</accession>
<evidence type="ECO:0000256" key="4">
    <source>
        <dbReference type="ARBA" id="ARBA00023136"/>
    </source>
</evidence>
<keyword evidence="10" id="KW-1185">Reference proteome</keyword>
<dbReference type="InterPro" id="IPR052337">
    <property type="entry name" value="SAT4-like"/>
</dbReference>
<reference evidence="9" key="1">
    <citation type="journal article" date="2021" name="Nat. Commun.">
        <title>Genetic determinants of endophytism in the Arabidopsis root mycobiome.</title>
        <authorList>
            <person name="Mesny F."/>
            <person name="Miyauchi S."/>
            <person name="Thiergart T."/>
            <person name="Pickel B."/>
            <person name="Atanasova L."/>
            <person name="Karlsson M."/>
            <person name="Huettel B."/>
            <person name="Barry K.W."/>
            <person name="Haridas S."/>
            <person name="Chen C."/>
            <person name="Bauer D."/>
            <person name="Andreopoulos W."/>
            <person name="Pangilinan J."/>
            <person name="LaButti K."/>
            <person name="Riley R."/>
            <person name="Lipzen A."/>
            <person name="Clum A."/>
            <person name="Drula E."/>
            <person name="Henrissat B."/>
            <person name="Kohler A."/>
            <person name="Grigoriev I.V."/>
            <person name="Martin F.M."/>
            <person name="Hacquard S."/>
        </authorList>
    </citation>
    <scope>NUCLEOTIDE SEQUENCE</scope>
    <source>
        <strain evidence="9">MPI-CAGE-CH-0243</strain>
    </source>
</reference>
<dbReference type="Pfam" id="PF20684">
    <property type="entry name" value="Fung_rhodopsin"/>
    <property type="match status" value="1"/>
</dbReference>
<evidence type="ECO:0000256" key="1">
    <source>
        <dbReference type="ARBA" id="ARBA00004141"/>
    </source>
</evidence>
<feature type="transmembrane region" description="Helical" evidence="7">
    <location>
        <begin position="204"/>
        <end position="229"/>
    </location>
</feature>
<keyword evidence="4 7" id="KW-0472">Membrane</keyword>
<feature type="domain" description="Rhodopsin" evidence="8">
    <location>
        <begin position="27"/>
        <end position="266"/>
    </location>
</feature>